<keyword evidence="2" id="KW-1185">Reference proteome</keyword>
<accession>A0A1H8IR57</accession>
<keyword evidence="1" id="KW-0645">Protease</keyword>
<evidence type="ECO:0000313" key="1">
    <source>
        <dbReference type="EMBL" id="SEN70585.1"/>
    </source>
</evidence>
<organism evidence="1 2">
    <name type="scientific">Loktanella fryxellensis</name>
    <dbReference type="NCBI Taxonomy" id="245187"/>
    <lineage>
        <taxon>Bacteria</taxon>
        <taxon>Pseudomonadati</taxon>
        <taxon>Pseudomonadota</taxon>
        <taxon>Alphaproteobacteria</taxon>
        <taxon>Rhodobacterales</taxon>
        <taxon>Roseobacteraceae</taxon>
        <taxon>Loktanella</taxon>
    </lineage>
</organism>
<dbReference type="AlphaFoldDB" id="A0A1H8IR57"/>
<dbReference type="GO" id="GO:0004180">
    <property type="term" value="F:carboxypeptidase activity"/>
    <property type="evidence" value="ECO:0007669"/>
    <property type="project" value="UniProtKB-KW"/>
</dbReference>
<gene>
    <name evidence="1" type="ORF">SAMN04488003_12728</name>
</gene>
<dbReference type="RefSeq" id="WP_089905305.1">
    <property type="nucleotide sequence ID" value="NZ_FOCI01000027.1"/>
</dbReference>
<keyword evidence="1" id="KW-0378">Hydrolase</keyword>
<dbReference type="Proteomes" id="UP000199585">
    <property type="component" value="Unassembled WGS sequence"/>
</dbReference>
<sequence length="267" mass="29612">MTHVWTTSHTQMLLASAGYYKKAIDGSLNASTQRGISIVINNAGGLMSKWSARRREIAAGQIILNVQGRDAGLVNGYAGHNTLEALTDWLSKRMEVTATVERLPAASRPDPKDLPRQADIAAIYGSPAIPANTTYALLDFDMRLDWDLGSPIRKLRVHHKCATALVRAITAVRAHYGHDKWQALGLDRYAGGYNPRRMRGGTSWSMHAYGCAVDFFAAPNGLRARAPEALFSRPDYRPFLDIMEAHNWLPALRLWGADAMHFQMARL</sequence>
<keyword evidence="1" id="KW-0121">Carboxypeptidase</keyword>
<protein>
    <submittedName>
        <fullName evidence="1">D-alanyl-D-alanine carboxypeptidase</fullName>
    </submittedName>
</protein>
<dbReference type="OrthoDB" id="9799970at2"/>
<name>A0A1H8IR57_9RHOB</name>
<dbReference type="SUPFAM" id="SSF55166">
    <property type="entry name" value="Hedgehog/DD-peptidase"/>
    <property type="match status" value="1"/>
</dbReference>
<dbReference type="EMBL" id="FOCI01000027">
    <property type="protein sequence ID" value="SEN70585.1"/>
    <property type="molecule type" value="Genomic_DNA"/>
</dbReference>
<dbReference type="STRING" id="245187.SAMN04488003_12728"/>
<dbReference type="InterPro" id="IPR009045">
    <property type="entry name" value="Zn_M74/Hedgehog-like"/>
</dbReference>
<reference evidence="1 2" key="1">
    <citation type="submission" date="2016-10" db="EMBL/GenBank/DDBJ databases">
        <authorList>
            <person name="de Groot N.N."/>
        </authorList>
    </citation>
    <scope>NUCLEOTIDE SEQUENCE [LARGE SCALE GENOMIC DNA]</scope>
    <source>
        <strain evidence="1 2">DSM 16213</strain>
    </source>
</reference>
<evidence type="ECO:0000313" key="2">
    <source>
        <dbReference type="Proteomes" id="UP000199585"/>
    </source>
</evidence>
<proteinExistence type="predicted"/>